<protein>
    <submittedName>
        <fullName evidence="2">Glucosaminidase</fullName>
    </submittedName>
</protein>
<dbReference type="Proteomes" id="UP000815846">
    <property type="component" value="Unassembled WGS sequence"/>
</dbReference>
<dbReference type="InterPro" id="IPR053195">
    <property type="entry name" value="Bax-like"/>
</dbReference>
<feature type="domain" description="Mannosyl-glycoprotein endo-beta-N-acetylglucosamidase-like" evidence="1">
    <location>
        <begin position="167"/>
        <end position="251"/>
    </location>
</feature>
<dbReference type="PANTHER" id="PTHR40572">
    <property type="entry name" value="PROTEIN BAX"/>
    <property type="match status" value="1"/>
</dbReference>
<keyword evidence="3" id="KW-1185">Reference proteome</keyword>
<evidence type="ECO:0000313" key="2">
    <source>
        <dbReference type="EMBL" id="TYK64278.1"/>
    </source>
</evidence>
<accession>A0ABY3MSV9</accession>
<gene>
    <name evidence="2" type="ORF">CWS31_016545</name>
</gene>
<name>A0ABY3MSV9_9GAMM</name>
<comment type="caution">
    <text evidence="2">The sequence shown here is derived from an EMBL/GenBank/DDBJ whole genome shotgun (WGS) entry which is preliminary data.</text>
</comment>
<evidence type="ECO:0000313" key="3">
    <source>
        <dbReference type="Proteomes" id="UP000815846"/>
    </source>
</evidence>
<dbReference type="EMBL" id="PJAI02000033">
    <property type="protein sequence ID" value="TYK64278.1"/>
    <property type="molecule type" value="Genomic_DNA"/>
</dbReference>
<proteinExistence type="predicted"/>
<dbReference type="Pfam" id="PF01832">
    <property type="entry name" value="Glucosaminidase"/>
    <property type="match status" value="1"/>
</dbReference>
<dbReference type="Gene3D" id="1.10.530.10">
    <property type="match status" value="1"/>
</dbReference>
<sequence length="309" mass="34966">MSMMLFIRYILAILLLVALAAPFTFLKPDSLDNETDTIIIEEVTVDLSSGKPVTKITRIKQNKPKPAPKVVEKEVVFEEPLHQVKLPDFSAISDIPTKKRQFFSFIRPAVEAKNQQLREKRSKLEYWHEQISLGIGLTDEENLELQAFVDAYRVDNGASSLQQIDDLLMRVDVIPTSLVLVQAANESAWGTSRFARVGLNFFGIWCYKRGCGMVPGGRDTGAKHEVAAFQSIDSAISGYFNNINKHNAYHVFRTIRAELRAQDQPLDAEILATGLLPYSQRGAHYVLDITDMLRHNKRYFVQKKPTQAL</sequence>
<dbReference type="PANTHER" id="PTHR40572:SF1">
    <property type="entry name" value="PROTEIN BAX"/>
    <property type="match status" value="1"/>
</dbReference>
<reference evidence="2 3" key="1">
    <citation type="submission" date="2019-08" db="EMBL/GenBank/DDBJ databases">
        <title>Microbe sample from Colwellia echini.</title>
        <authorList>
            <person name="Christiansen L."/>
            <person name="Pathiraja D."/>
            <person name="Schultz-Johansen M."/>
            <person name="Choi I.-G."/>
            <person name="Stougaard P."/>
        </authorList>
    </citation>
    <scope>NUCLEOTIDE SEQUENCE [LARGE SCALE GENOMIC DNA]</scope>
    <source>
        <strain evidence="2 3">A3</strain>
    </source>
</reference>
<evidence type="ECO:0000259" key="1">
    <source>
        <dbReference type="Pfam" id="PF01832"/>
    </source>
</evidence>
<dbReference type="InterPro" id="IPR002901">
    <property type="entry name" value="MGlyc_endo_b_GlcNAc-like_dom"/>
</dbReference>
<organism evidence="2 3">
    <name type="scientific">Colwellia echini</name>
    <dbReference type="NCBI Taxonomy" id="1982103"/>
    <lineage>
        <taxon>Bacteria</taxon>
        <taxon>Pseudomonadati</taxon>
        <taxon>Pseudomonadota</taxon>
        <taxon>Gammaproteobacteria</taxon>
        <taxon>Alteromonadales</taxon>
        <taxon>Colwelliaceae</taxon>
        <taxon>Colwellia</taxon>
    </lineage>
</organism>